<reference evidence="3" key="2">
    <citation type="submission" date="2011-03" db="EMBL/GenBank/DDBJ databases">
        <title>The complete genome of Desulfobacca acetoxidans DSM 11109.</title>
        <authorList>
            <consortium name="US DOE Joint Genome Institute (JGI-PGF)"/>
            <person name="Lucas S."/>
            <person name="Copeland A."/>
            <person name="Lapidus A."/>
            <person name="Bruce D."/>
            <person name="Goodwin L."/>
            <person name="Pitluck S."/>
            <person name="Peters L."/>
            <person name="Kyrpides N."/>
            <person name="Mavromatis K."/>
            <person name="Ivanova N."/>
            <person name="Ovchinnikova G."/>
            <person name="Teshima H."/>
            <person name="Detter J.C."/>
            <person name="Han C."/>
            <person name="Land M."/>
            <person name="Hauser L."/>
            <person name="Markowitz V."/>
            <person name="Cheng J.-F."/>
            <person name="Hugenholtz P."/>
            <person name="Woyke T."/>
            <person name="Wu D."/>
            <person name="Spring S."/>
            <person name="Schueler E."/>
            <person name="Brambilla E."/>
            <person name="Klenk H.-P."/>
            <person name="Eisen J.A."/>
        </authorList>
    </citation>
    <scope>NUCLEOTIDE SEQUENCE [LARGE SCALE GENOMIC DNA]</scope>
    <source>
        <strain evidence="3">ATCC 700848 / DSM 11109 / ASRB2</strain>
    </source>
</reference>
<reference evidence="2 3" key="1">
    <citation type="journal article" date="2011" name="Stand. Genomic Sci.">
        <title>Complete genome sequence of the acetate-degrading sulfate reducer Desulfobacca acetoxidans type strain (ASRB2).</title>
        <authorList>
            <person name="Goker M."/>
            <person name="Teshima H."/>
            <person name="Lapidus A."/>
            <person name="Nolan M."/>
            <person name="Lucas S."/>
            <person name="Hammon N."/>
            <person name="Deshpande S."/>
            <person name="Cheng J.F."/>
            <person name="Tapia R."/>
            <person name="Han C."/>
            <person name="Goodwin L."/>
            <person name="Pitluck S."/>
            <person name="Huntemann M."/>
            <person name="Liolios K."/>
            <person name="Ivanova N."/>
            <person name="Pagani I."/>
            <person name="Mavromatis K."/>
            <person name="Ovchinikova G."/>
            <person name="Pati A."/>
            <person name="Chen A."/>
            <person name="Palaniappan K."/>
            <person name="Land M."/>
            <person name="Hauser L."/>
            <person name="Brambilla E.M."/>
            <person name="Rohde M."/>
            <person name="Spring S."/>
            <person name="Detter J.C."/>
            <person name="Woyke T."/>
            <person name="Bristow J."/>
            <person name="Eisen J.A."/>
            <person name="Markowitz V."/>
            <person name="Hugenholtz P."/>
            <person name="Kyrpides N.C."/>
            <person name="Klenk H.P."/>
        </authorList>
    </citation>
    <scope>NUCLEOTIDE SEQUENCE [LARGE SCALE GENOMIC DNA]</scope>
    <source>
        <strain evidence="3">ATCC 700848 / DSM 11109 / ASRB2</strain>
    </source>
</reference>
<accession>F2NI50</accession>
<gene>
    <name evidence="2" type="ordered locus">Desac_1988</name>
</gene>
<dbReference type="HOGENOM" id="CLU_2449762_0_0_7"/>
<dbReference type="SMART" id="SM00422">
    <property type="entry name" value="HTH_MERR"/>
    <property type="match status" value="1"/>
</dbReference>
<proteinExistence type="predicted"/>
<dbReference type="PROSITE" id="PS50937">
    <property type="entry name" value="HTH_MERR_2"/>
    <property type="match status" value="1"/>
</dbReference>
<dbReference type="Proteomes" id="UP000000483">
    <property type="component" value="Chromosome"/>
</dbReference>
<dbReference type="GO" id="GO:0003677">
    <property type="term" value="F:DNA binding"/>
    <property type="evidence" value="ECO:0007669"/>
    <property type="project" value="InterPro"/>
</dbReference>
<feature type="domain" description="HTH merR-type" evidence="1">
    <location>
        <begin position="10"/>
        <end position="68"/>
    </location>
</feature>
<name>F2NI50_DESAR</name>
<dbReference type="OrthoDB" id="9810140at2"/>
<dbReference type="EMBL" id="CP002629">
    <property type="protein sequence ID" value="AEB09819.1"/>
    <property type="molecule type" value="Genomic_DNA"/>
</dbReference>
<dbReference type="RefSeq" id="WP_013706928.1">
    <property type="nucleotide sequence ID" value="NC_015388.1"/>
</dbReference>
<evidence type="ECO:0000313" key="3">
    <source>
        <dbReference type="Proteomes" id="UP000000483"/>
    </source>
</evidence>
<evidence type="ECO:0000313" key="2">
    <source>
        <dbReference type="EMBL" id="AEB09819.1"/>
    </source>
</evidence>
<dbReference type="InterPro" id="IPR000551">
    <property type="entry name" value="MerR-type_HTH_dom"/>
</dbReference>
<dbReference type="GO" id="GO:0006355">
    <property type="term" value="P:regulation of DNA-templated transcription"/>
    <property type="evidence" value="ECO:0007669"/>
    <property type="project" value="InterPro"/>
</dbReference>
<dbReference type="SUPFAM" id="SSF46955">
    <property type="entry name" value="Putative DNA-binding domain"/>
    <property type="match status" value="1"/>
</dbReference>
<dbReference type="eggNOG" id="COG0789">
    <property type="taxonomic scope" value="Bacteria"/>
</dbReference>
<dbReference type="AlphaFoldDB" id="F2NI50"/>
<dbReference type="Gene3D" id="1.10.1660.10">
    <property type="match status" value="1"/>
</dbReference>
<dbReference type="InterPro" id="IPR009061">
    <property type="entry name" value="DNA-bd_dom_put_sf"/>
</dbReference>
<keyword evidence="3" id="KW-1185">Reference proteome</keyword>
<dbReference type="Pfam" id="PF13411">
    <property type="entry name" value="MerR_1"/>
    <property type="match status" value="1"/>
</dbReference>
<dbReference type="STRING" id="880072.Desac_1988"/>
<dbReference type="KEGG" id="dao:Desac_1988"/>
<protein>
    <submittedName>
        <fullName evidence="2">Regulatory protein MerR</fullName>
    </submittedName>
</protein>
<organism evidence="2 3">
    <name type="scientific">Desulfobacca acetoxidans (strain ATCC 700848 / DSM 11109 / ASRB2)</name>
    <dbReference type="NCBI Taxonomy" id="880072"/>
    <lineage>
        <taxon>Bacteria</taxon>
        <taxon>Pseudomonadati</taxon>
        <taxon>Thermodesulfobacteriota</taxon>
        <taxon>Desulfobaccia</taxon>
        <taxon>Desulfobaccales</taxon>
        <taxon>Desulfobaccaceae</taxon>
        <taxon>Desulfobacca</taxon>
    </lineage>
</organism>
<evidence type="ECO:0000259" key="1">
    <source>
        <dbReference type="PROSITE" id="PS50937"/>
    </source>
</evidence>
<sequence length="89" mass="10375">MMQELGRNILLSIDQVARLTGVKKSTLRYWEKTFQDFLCPNRTYSKRREYSIDEVNIIETIKKLIEEEHLTNMGVKLRLGEINGNGPSC</sequence>